<evidence type="ECO:0000256" key="2">
    <source>
        <dbReference type="ARBA" id="ARBA00004818"/>
    </source>
</evidence>
<dbReference type="EMBL" id="QGKL01000019">
    <property type="protein sequence ID" value="PWQ97514.1"/>
    <property type="molecule type" value="Genomic_DNA"/>
</dbReference>
<dbReference type="SFLD" id="SFLDS00003">
    <property type="entry name" value="Haloacid_Dehalogenase"/>
    <property type="match status" value="1"/>
</dbReference>
<reference evidence="5 6" key="1">
    <citation type="submission" date="2018-05" db="EMBL/GenBank/DDBJ databases">
        <title>Leucothrix arctica sp. nov., isolated from Arctic seawater.</title>
        <authorList>
            <person name="Choi A."/>
            <person name="Baek K."/>
        </authorList>
    </citation>
    <scope>NUCLEOTIDE SEQUENCE [LARGE SCALE GENOMIC DNA]</scope>
    <source>
        <strain evidence="5 6">IMCC9719</strain>
    </source>
</reference>
<dbReference type="InterPro" id="IPR023214">
    <property type="entry name" value="HAD_sf"/>
</dbReference>
<dbReference type="GO" id="GO:0008967">
    <property type="term" value="F:phosphoglycolate phosphatase activity"/>
    <property type="evidence" value="ECO:0007669"/>
    <property type="project" value="UniProtKB-EC"/>
</dbReference>
<dbReference type="InterPro" id="IPR006439">
    <property type="entry name" value="HAD-SF_hydro_IA"/>
</dbReference>
<keyword evidence="6" id="KW-1185">Reference proteome</keyword>
<evidence type="ECO:0000256" key="3">
    <source>
        <dbReference type="ARBA" id="ARBA00006171"/>
    </source>
</evidence>
<evidence type="ECO:0000256" key="1">
    <source>
        <dbReference type="ARBA" id="ARBA00000830"/>
    </source>
</evidence>
<dbReference type="GO" id="GO:0006281">
    <property type="term" value="P:DNA repair"/>
    <property type="evidence" value="ECO:0007669"/>
    <property type="project" value="TreeGrafter"/>
</dbReference>
<comment type="pathway">
    <text evidence="2">Organic acid metabolism; glycolate biosynthesis; glycolate from 2-phosphoglycolate: step 1/1.</text>
</comment>
<dbReference type="SFLD" id="SFLDG01135">
    <property type="entry name" value="C1.5.6:_HAD__Beta-PGM__Phospha"/>
    <property type="match status" value="1"/>
</dbReference>
<accession>A0A317CG04</accession>
<comment type="similarity">
    <text evidence="3">Belongs to the HAD-like hydrolase superfamily. CbbY/CbbZ/Gph/YieH family.</text>
</comment>
<dbReference type="InterPro" id="IPR036412">
    <property type="entry name" value="HAD-like_sf"/>
</dbReference>
<protein>
    <recommendedName>
        <fullName evidence="4">phosphoglycolate phosphatase</fullName>
        <ecNumber evidence="4">3.1.3.18</ecNumber>
    </recommendedName>
</protein>
<dbReference type="OrthoDB" id="9782449at2"/>
<gene>
    <name evidence="5" type="ORF">DKT75_06210</name>
</gene>
<dbReference type="NCBIfam" id="TIGR01509">
    <property type="entry name" value="HAD-SF-IA-v3"/>
    <property type="match status" value="1"/>
</dbReference>
<dbReference type="Pfam" id="PF13419">
    <property type="entry name" value="HAD_2"/>
    <property type="match status" value="1"/>
</dbReference>
<dbReference type="InterPro" id="IPR041492">
    <property type="entry name" value="HAD_2"/>
</dbReference>
<evidence type="ECO:0000256" key="4">
    <source>
        <dbReference type="ARBA" id="ARBA00013078"/>
    </source>
</evidence>
<dbReference type="AlphaFoldDB" id="A0A317CG04"/>
<dbReference type="Proteomes" id="UP000245506">
    <property type="component" value="Unassembled WGS sequence"/>
</dbReference>
<dbReference type="EC" id="3.1.3.18" evidence="4"/>
<dbReference type="Gene3D" id="1.10.150.240">
    <property type="entry name" value="Putative phosphatase, domain 2"/>
    <property type="match status" value="1"/>
</dbReference>
<dbReference type="InterPro" id="IPR023198">
    <property type="entry name" value="PGP-like_dom2"/>
</dbReference>
<organism evidence="5 6">
    <name type="scientific">Leucothrix arctica</name>
    <dbReference type="NCBI Taxonomy" id="1481894"/>
    <lineage>
        <taxon>Bacteria</taxon>
        <taxon>Pseudomonadati</taxon>
        <taxon>Pseudomonadota</taxon>
        <taxon>Gammaproteobacteria</taxon>
        <taxon>Thiotrichales</taxon>
        <taxon>Thiotrichaceae</taxon>
        <taxon>Leucothrix</taxon>
    </lineage>
</organism>
<dbReference type="SFLD" id="SFLDG01129">
    <property type="entry name" value="C1.5:_HAD__Beta-PGM__Phosphata"/>
    <property type="match status" value="1"/>
</dbReference>
<dbReference type="PANTHER" id="PTHR43434">
    <property type="entry name" value="PHOSPHOGLYCOLATE PHOSPHATASE"/>
    <property type="match status" value="1"/>
</dbReference>
<dbReference type="Gene3D" id="3.40.50.1000">
    <property type="entry name" value="HAD superfamily/HAD-like"/>
    <property type="match status" value="1"/>
</dbReference>
<comment type="catalytic activity">
    <reaction evidence="1">
        <text>2-phosphoglycolate + H2O = glycolate + phosphate</text>
        <dbReference type="Rhea" id="RHEA:14369"/>
        <dbReference type="ChEBI" id="CHEBI:15377"/>
        <dbReference type="ChEBI" id="CHEBI:29805"/>
        <dbReference type="ChEBI" id="CHEBI:43474"/>
        <dbReference type="ChEBI" id="CHEBI:58033"/>
        <dbReference type="EC" id="3.1.3.18"/>
    </reaction>
</comment>
<comment type="caution">
    <text evidence="5">The sequence shown here is derived from an EMBL/GenBank/DDBJ whole genome shotgun (WGS) entry which is preliminary data.</text>
</comment>
<dbReference type="PANTHER" id="PTHR43434:SF1">
    <property type="entry name" value="PHOSPHOGLYCOLATE PHOSPHATASE"/>
    <property type="match status" value="1"/>
</dbReference>
<sequence length="207" mass="22811">MNKKIVIFDMDGTLVDSEHCVAQAIHDVIQTTAISPKQILNQYRGMKLAFIIADIGKRYNLQLPADIVDQFRQRETELSGSLITVNPEVADVLEQLKNHSCIASNAPKAKTSRSLESCGLSGYFDDRIYSAYDVNAWKPDPTLFLHAAATEGYSPDQCIVVEDSDTGISAAKAANMRPIFYNLHGRATQHSDVTMITSFSELLSIVA</sequence>
<evidence type="ECO:0000313" key="6">
    <source>
        <dbReference type="Proteomes" id="UP000245506"/>
    </source>
</evidence>
<dbReference type="RefSeq" id="WP_109822556.1">
    <property type="nucleotide sequence ID" value="NZ_QGKL01000019.1"/>
</dbReference>
<name>A0A317CG04_9GAMM</name>
<evidence type="ECO:0000313" key="5">
    <source>
        <dbReference type="EMBL" id="PWQ97514.1"/>
    </source>
</evidence>
<proteinExistence type="inferred from homology"/>
<dbReference type="SUPFAM" id="SSF56784">
    <property type="entry name" value="HAD-like"/>
    <property type="match status" value="1"/>
</dbReference>
<dbReference type="InterPro" id="IPR050155">
    <property type="entry name" value="HAD-like_hydrolase_sf"/>
</dbReference>